<evidence type="ECO:0000256" key="3">
    <source>
        <dbReference type="ARBA" id="ARBA00022491"/>
    </source>
</evidence>
<dbReference type="Pfam" id="PF00508">
    <property type="entry name" value="PPV_E2_N"/>
    <property type="match status" value="1"/>
</dbReference>
<feature type="domain" description="Papillomavirus E2 C-terminal" evidence="15">
    <location>
        <begin position="313"/>
        <end position="392"/>
    </location>
</feature>
<evidence type="ECO:0000256" key="9">
    <source>
        <dbReference type="ARBA" id="ARBA00023125"/>
    </source>
</evidence>
<evidence type="ECO:0000259" key="15">
    <source>
        <dbReference type="Pfam" id="PF00511"/>
    </source>
</evidence>
<accession>A0A385PKA6</accession>
<dbReference type="Pfam" id="PF00511">
    <property type="entry name" value="PPV_E2_C"/>
    <property type="match status" value="1"/>
</dbReference>
<evidence type="ECO:0000259" key="14">
    <source>
        <dbReference type="Pfam" id="PF00508"/>
    </source>
</evidence>
<comment type="function">
    <text evidence="12">Plays a role in the initiation of viral DNA replication. A dimer of E2 interacts with a dimer of E1 in order to improve specificity of E1 DNA binding activity. Once the complex recognizes and binds DNA at specific sites, the E2 dimer is removed from DNA. E2 also regulates viral transcription through binding to the E2RE response element (5'-ACCNNNNNNGGT-3') present in multiple copies in the regulatory regions of the viral genome. Activates or represses transcription depending on E2RE's position with regards to proximal promoter elements including the TATA-box. Repression occurs by sterically hindering the assembly of the transcription initiation complex.</text>
</comment>
<dbReference type="InterPro" id="IPR036050">
    <property type="entry name" value="Regulatory_protein_E2_N"/>
</dbReference>
<dbReference type="InterPro" id="IPR001866">
    <property type="entry name" value="PPV_E2_N"/>
</dbReference>
<keyword evidence="6 12" id="KW-1048">Host nucleus</keyword>
<evidence type="ECO:0000256" key="11">
    <source>
        <dbReference type="ARBA" id="ARBA00023163"/>
    </source>
</evidence>
<feature type="compositionally biased region" description="Polar residues" evidence="13">
    <location>
        <begin position="240"/>
        <end position="252"/>
    </location>
</feature>
<evidence type="ECO:0000256" key="13">
    <source>
        <dbReference type="SAM" id="MobiDB-lite"/>
    </source>
</evidence>
<dbReference type="Gene3D" id="3.30.70.330">
    <property type="match status" value="1"/>
</dbReference>
<comment type="PTM">
    <text evidence="12">Phosphorylated.</text>
</comment>
<dbReference type="Gene3D" id="2.170.200.10">
    <property type="entry name" value="Papillomavirus E2 early protein domain"/>
    <property type="match status" value="1"/>
</dbReference>
<evidence type="ECO:0000313" key="16">
    <source>
        <dbReference type="EMBL" id="AYA94381.1"/>
    </source>
</evidence>
<feature type="region of interest" description="Disordered" evidence="13">
    <location>
        <begin position="200"/>
        <end position="306"/>
    </location>
</feature>
<dbReference type="GO" id="GO:0003677">
    <property type="term" value="F:DNA binding"/>
    <property type="evidence" value="ECO:0007669"/>
    <property type="project" value="UniProtKB-UniRule"/>
</dbReference>
<comment type="similarity">
    <text evidence="2">Belongs to the papillomaviridae E8^E2C protein family.</text>
</comment>
<dbReference type="GO" id="GO:0006351">
    <property type="term" value="P:DNA-templated transcription"/>
    <property type="evidence" value="ECO:0007669"/>
    <property type="project" value="UniProtKB-UniRule"/>
</dbReference>
<keyword evidence="7 12" id="KW-0235">DNA replication</keyword>
<gene>
    <name evidence="12" type="primary">E2</name>
</gene>
<evidence type="ECO:0000256" key="6">
    <source>
        <dbReference type="ARBA" id="ARBA00022562"/>
    </source>
</evidence>
<evidence type="ECO:0000256" key="1">
    <source>
        <dbReference type="ARBA" id="ARBA00004147"/>
    </source>
</evidence>
<keyword evidence="5 12" id="KW-0597">Phosphoprotein</keyword>
<keyword evidence="8 12" id="KW-0805">Transcription regulation</keyword>
<dbReference type="GO" id="GO:0003700">
    <property type="term" value="F:DNA-binding transcription factor activity"/>
    <property type="evidence" value="ECO:0007669"/>
    <property type="project" value="UniProtKB-UniRule"/>
</dbReference>
<keyword evidence="3 12" id="KW-0678">Repressor</keyword>
<dbReference type="GO" id="GO:0042025">
    <property type="term" value="C:host cell nucleus"/>
    <property type="evidence" value="ECO:0007669"/>
    <property type="project" value="UniProtKB-SubCell"/>
</dbReference>
<keyword evidence="10 12" id="KW-0010">Activator</keyword>
<dbReference type="EMBL" id="MH777320">
    <property type="protein sequence ID" value="AYA94381.1"/>
    <property type="molecule type" value="Genomic_DNA"/>
</dbReference>
<dbReference type="InterPro" id="IPR000427">
    <property type="entry name" value="Papillomavirus_E2_C"/>
</dbReference>
<comment type="subunit">
    <text evidence="12">Binds DNA as homodimer. Interacts with protein E1; this interaction greatly increases E1 DNA-binding activity. Interacts with protein L1; this interaction enhances E2-dependent replication and transcription activation. Interacts with protein L2; this interaction inhibits E2 transcriptional activity but not DNA replication function E2. Interacts with protein E7; this interaction inhibits E7 oncogenic activity. Interacts with host TAF1; this interaction modulates E2-dependent transcriptional regulation. Interacts with host BRD4; this interaction mediates E2 transcriptional activation function. Additionally, the interaction with host BRD4 on mitotic chromosomes mediates tethering of the viral genome. Interacts with host TOPBP1; this interaction is required for optimal viral DNA replication.</text>
</comment>
<dbReference type="SUPFAM" id="SSF51332">
    <property type="entry name" value="E2 regulatory, transactivation domain"/>
    <property type="match status" value="1"/>
</dbReference>
<feature type="compositionally biased region" description="Polar residues" evidence="13">
    <location>
        <begin position="222"/>
        <end position="233"/>
    </location>
</feature>
<comment type="caution">
    <text evidence="12">Lacks conserved residue(s) required for the propagation of feature annotation.</text>
</comment>
<protein>
    <recommendedName>
        <fullName evidence="12">Regulatory protein E2</fullName>
    </recommendedName>
</protein>
<dbReference type="InterPro" id="IPR042503">
    <property type="entry name" value="Regulatory_protein_E2_N_1"/>
</dbReference>
<dbReference type="InterPro" id="IPR035975">
    <property type="entry name" value="E2/EBNA1_C_sf"/>
</dbReference>
<dbReference type="InterPro" id="IPR033668">
    <property type="entry name" value="Reg_prot_E2"/>
</dbReference>
<dbReference type="InterPro" id="IPR042504">
    <property type="entry name" value="Regulatory_protein_E2_N_2"/>
</dbReference>
<organism evidence="16">
    <name type="scientific">Human papillomavirus</name>
    <dbReference type="NCBI Taxonomy" id="10566"/>
    <lineage>
        <taxon>Viruses</taxon>
        <taxon>Monodnaviria</taxon>
        <taxon>Shotokuvirae</taxon>
        <taxon>Cossaviricota</taxon>
        <taxon>Papovaviricetes</taxon>
        <taxon>Zurhausenvirales</taxon>
        <taxon>Papillomaviridae</taxon>
    </lineage>
</organism>
<evidence type="ECO:0000256" key="10">
    <source>
        <dbReference type="ARBA" id="ARBA00023159"/>
    </source>
</evidence>
<dbReference type="GO" id="GO:0000166">
    <property type="term" value="F:nucleotide binding"/>
    <property type="evidence" value="ECO:0007669"/>
    <property type="project" value="UniProtKB-UniRule"/>
</dbReference>
<evidence type="ECO:0000256" key="2">
    <source>
        <dbReference type="ARBA" id="ARBA00007794"/>
    </source>
</evidence>
<feature type="region of interest" description="DNA-binding domain" evidence="12">
    <location>
        <begin position="311"/>
        <end position="396"/>
    </location>
</feature>
<proteinExistence type="inferred from homology"/>
<evidence type="ECO:0000256" key="7">
    <source>
        <dbReference type="ARBA" id="ARBA00022705"/>
    </source>
</evidence>
<evidence type="ECO:0000256" key="8">
    <source>
        <dbReference type="ARBA" id="ARBA00023015"/>
    </source>
</evidence>
<dbReference type="GO" id="GO:0006275">
    <property type="term" value="P:regulation of DNA replication"/>
    <property type="evidence" value="ECO:0007669"/>
    <property type="project" value="UniProtKB-UniRule"/>
</dbReference>
<evidence type="ECO:0000256" key="12">
    <source>
        <dbReference type="HAMAP-Rule" id="MF_04001"/>
    </source>
</evidence>
<dbReference type="GO" id="GO:0006260">
    <property type="term" value="P:DNA replication"/>
    <property type="evidence" value="ECO:0007669"/>
    <property type="project" value="UniProtKB-KW"/>
</dbReference>
<feature type="domain" description="Papillomavirus E2 N-terminal" evidence="14">
    <location>
        <begin position="8"/>
        <end position="205"/>
    </location>
</feature>
<sequence length="396" mass="45554">MTQMETQETLSARFLAQQDIQLTLIEKDSKNLKDHIDYWESMRKEQVLAYYAKKENMSRLGLQPLPPAKVSEQKAKDAIRIQLLLQSLYKSEFGSEPWTLTECSLEMLDAPPRNCFKKQPFTVTVLFDNDSKNVFPYICYEHIYYQDARDKWHKVKGQVDHNGLYFKEVTGDSVYFKLFQPDSTIYGKTGQWTVISKNKTIRSSVTSSSRSAFGPADEEPGPSTSYNKSQQERSGGGEPETSQNPEPSSSTPAVRLRRGRREREHPYRSRKQQQQLGADSAPSPEEVGRRSQSLAKHGLPRLRRLQEEARDPPVLIITGRQNNLKCWRHRFSQKYSDLYECCSSAWKWLGPKSEGYRGTDAKLLIAFKSPEQRQSFLNTVSFPRNTTFSMGHLDSL</sequence>
<reference evidence="16" key="1">
    <citation type="journal article" date="2018" name="Nat. Med.">
        <title>Expanded skin virome in DOCK8-deficient patients.</title>
        <authorList>
            <consortium name="NISC Comparative Sequencing Program"/>
            <person name="Tirosh O."/>
            <person name="Conlan S."/>
            <person name="Deming C."/>
            <person name="Lee-Lin S.Q."/>
            <person name="Huang X."/>
            <person name="Su H.C."/>
            <person name="Freeman A.F."/>
            <person name="Segre J.A."/>
            <person name="Kong H.H."/>
        </authorList>
    </citation>
    <scope>NUCLEOTIDE SEQUENCE</scope>
    <source>
        <strain evidence="16">HPV-mSK_178</strain>
    </source>
</reference>
<dbReference type="SUPFAM" id="SSF54957">
    <property type="entry name" value="Viral DNA-binding domain"/>
    <property type="match status" value="1"/>
</dbReference>
<dbReference type="Gene3D" id="1.10.287.30">
    <property type="entry name" value="E2 (early) protein, N terminal domain, subdomain 1"/>
    <property type="match status" value="1"/>
</dbReference>
<dbReference type="HAMAP" id="MF_04001">
    <property type="entry name" value="PPV_E2"/>
    <property type="match status" value="1"/>
</dbReference>
<feature type="compositionally biased region" description="Low complexity" evidence="13">
    <location>
        <begin position="202"/>
        <end position="211"/>
    </location>
</feature>
<keyword evidence="11 12" id="KW-0804">Transcription</keyword>
<dbReference type="GO" id="GO:0039693">
    <property type="term" value="P:viral DNA genome replication"/>
    <property type="evidence" value="ECO:0007669"/>
    <property type="project" value="UniProtKB-UniRule"/>
</dbReference>
<evidence type="ECO:0000256" key="5">
    <source>
        <dbReference type="ARBA" id="ARBA00022553"/>
    </source>
</evidence>
<comment type="subcellular location">
    <subcellularLocation>
        <location evidence="1 12">Host nucleus</location>
    </subcellularLocation>
</comment>
<name>A0A385PKA6_9PAPI</name>
<evidence type="ECO:0000256" key="4">
    <source>
        <dbReference type="ARBA" id="ARBA00022518"/>
    </source>
</evidence>
<keyword evidence="4 12" id="KW-0244">Early protein</keyword>
<comment type="similarity">
    <text evidence="12">Belongs to the papillomaviridae E2 protein family.</text>
</comment>
<keyword evidence="9 12" id="KW-0238">DNA-binding</keyword>
<dbReference type="InterPro" id="IPR012677">
    <property type="entry name" value="Nucleotide-bd_a/b_plait_sf"/>
</dbReference>